<reference evidence="2" key="1">
    <citation type="submission" date="2014-07" db="EMBL/GenBank/DDBJ databases">
        <authorList>
            <person name="Martin A.A"/>
            <person name="De Silva N."/>
        </authorList>
    </citation>
    <scope>NUCLEOTIDE SEQUENCE</scope>
</reference>
<evidence type="ECO:0000256" key="1">
    <source>
        <dbReference type="SAM" id="SignalP"/>
    </source>
</evidence>
<evidence type="ECO:0000313" key="2">
    <source>
        <dbReference type="Proteomes" id="UP000035680"/>
    </source>
</evidence>
<keyword evidence="2" id="KW-1185">Reference proteome</keyword>
<sequence>MKIIYLILTFAILYINAYERLKEPRIVDSSGSCIKRTCVVACNNDPDAFCKERVRHNLFWHITKCGCFRPL</sequence>
<dbReference type="WBParaSite" id="SVE_1833300.1">
    <property type="protein sequence ID" value="SVE_1833300.1"/>
    <property type="gene ID" value="SVE_1833300"/>
</dbReference>
<evidence type="ECO:0000313" key="3">
    <source>
        <dbReference type="WBParaSite" id="SVE_1833300.1"/>
    </source>
</evidence>
<dbReference type="AlphaFoldDB" id="A0A0K0G0U7"/>
<feature type="signal peptide" evidence="1">
    <location>
        <begin position="1"/>
        <end position="17"/>
    </location>
</feature>
<keyword evidence="1" id="KW-0732">Signal</keyword>
<name>A0A0K0G0U7_STRVS</name>
<organism evidence="2 3">
    <name type="scientific">Strongyloides venezuelensis</name>
    <name type="common">Threadworm</name>
    <dbReference type="NCBI Taxonomy" id="75913"/>
    <lineage>
        <taxon>Eukaryota</taxon>
        <taxon>Metazoa</taxon>
        <taxon>Ecdysozoa</taxon>
        <taxon>Nematoda</taxon>
        <taxon>Chromadorea</taxon>
        <taxon>Rhabditida</taxon>
        <taxon>Tylenchina</taxon>
        <taxon>Panagrolaimomorpha</taxon>
        <taxon>Strongyloidoidea</taxon>
        <taxon>Strongyloididae</taxon>
        <taxon>Strongyloides</taxon>
    </lineage>
</organism>
<accession>A0A0K0G0U7</accession>
<protein>
    <submittedName>
        <fullName evidence="3">Venom protein</fullName>
    </submittedName>
</protein>
<proteinExistence type="predicted"/>
<dbReference type="Proteomes" id="UP000035680">
    <property type="component" value="Unassembled WGS sequence"/>
</dbReference>
<reference evidence="3" key="2">
    <citation type="submission" date="2015-08" db="UniProtKB">
        <authorList>
            <consortium name="WormBaseParasite"/>
        </authorList>
    </citation>
    <scope>IDENTIFICATION</scope>
</reference>
<feature type="chain" id="PRO_5005330361" evidence="1">
    <location>
        <begin position="18"/>
        <end position="71"/>
    </location>
</feature>